<name>A0A0C1VWD6_9VIBR</name>
<dbReference type="GO" id="GO:0004518">
    <property type="term" value="F:nuclease activity"/>
    <property type="evidence" value="ECO:0007669"/>
    <property type="project" value="UniProtKB-KW"/>
</dbReference>
<dbReference type="RefSeq" id="WP_020196873.1">
    <property type="nucleotide sequence ID" value="NZ_BAOH01000086.1"/>
</dbReference>
<dbReference type="PANTHER" id="PTHR15822:SF4">
    <property type="entry name" value="TYROSYL-DNA PHOSPHODIESTERASE 2"/>
    <property type="match status" value="1"/>
</dbReference>
<dbReference type="GO" id="GO:0006281">
    <property type="term" value="P:DNA repair"/>
    <property type="evidence" value="ECO:0007669"/>
    <property type="project" value="UniProtKB-KW"/>
</dbReference>
<dbReference type="Pfam" id="PF03372">
    <property type="entry name" value="Exo_endo_phos"/>
    <property type="match status" value="1"/>
</dbReference>
<reference evidence="11 12" key="1">
    <citation type="submission" date="2014-07" db="EMBL/GenBank/DDBJ databases">
        <title>Unique and conserved regions in Vibrio harveyi and related species in comparison with the shrimp pathogen Vibrio harveyi CAIM 1792.</title>
        <authorList>
            <person name="Espinoza-Valles I."/>
            <person name="Vora G."/>
            <person name="Leekitcharoenphon P."/>
            <person name="Ussery D."/>
            <person name="Hoj L."/>
            <person name="Gomez-Gil B."/>
        </authorList>
    </citation>
    <scope>NUCLEOTIDE SEQUENCE [LARGE SCALE GENOMIC DNA]</scope>
    <source>
        <strain evidence="12">CAIM 1854 / LMG 25443</strain>
    </source>
</reference>
<proteinExistence type="predicted"/>
<comment type="caution">
    <text evidence="11">The sequence shown here is derived from an EMBL/GenBank/DDBJ whole genome shotgun (WGS) entry which is preliminary data.</text>
</comment>
<evidence type="ECO:0000256" key="4">
    <source>
        <dbReference type="ARBA" id="ARBA00022723"/>
    </source>
</evidence>
<comment type="cofactor">
    <cofactor evidence="2">
        <name>Mg(2+)</name>
        <dbReference type="ChEBI" id="CHEBI:18420"/>
    </cofactor>
</comment>
<dbReference type="GO" id="GO:0046872">
    <property type="term" value="F:metal ion binding"/>
    <property type="evidence" value="ECO:0007669"/>
    <property type="project" value="UniProtKB-KW"/>
</dbReference>
<evidence type="ECO:0000256" key="7">
    <source>
        <dbReference type="ARBA" id="ARBA00022842"/>
    </source>
</evidence>
<keyword evidence="8" id="KW-0234">DNA repair</keyword>
<evidence type="ECO:0000256" key="2">
    <source>
        <dbReference type="ARBA" id="ARBA00001946"/>
    </source>
</evidence>
<feature type="chain" id="PRO_5002140757" evidence="9">
    <location>
        <begin position="19"/>
        <end position="288"/>
    </location>
</feature>
<keyword evidence="6 11" id="KW-0378">Hydrolase</keyword>
<dbReference type="Gene3D" id="3.60.10.10">
    <property type="entry name" value="Endonuclease/exonuclease/phosphatase"/>
    <property type="match status" value="1"/>
</dbReference>
<sequence length="288" mass="32566">MRSLFVTTILLFSSLSFAQNSINLTSWNIEWLSIDGGKVSRTPQDFEKLTHYVDKTQADILAFQEVESAAAIQKAVGNDFTIYLSDRADASNRHLQFNDTNQYTGFAVRNGVNVLDKPDFSITRGSSKLRFASYLVLNPNQDNETHLLSVHLKAGCSGAYRNNRDCKILKQQGQALAKWIKAREDNKQQYVVLGDFNHNLGYRGDWLWEVLSDNTDAKLVTKNTNAECKVRSNRNPNKTHQFRSVIDHIIVSGDLKASSGVQTIFKTQDVLDYKLSDHCPVSTMLSFY</sequence>
<dbReference type="InterPro" id="IPR036691">
    <property type="entry name" value="Endo/exonu/phosph_ase_sf"/>
</dbReference>
<dbReference type="GO" id="GO:0016787">
    <property type="term" value="F:hydrolase activity"/>
    <property type="evidence" value="ECO:0007669"/>
    <property type="project" value="UniProtKB-KW"/>
</dbReference>
<keyword evidence="3" id="KW-0540">Nuclease</keyword>
<feature type="domain" description="Endonuclease/exonuclease/phosphatase" evidence="10">
    <location>
        <begin position="26"/>
        <end position="278"/>
    </location>
</feature>
<keyword evidence="5" id="KW-0227">DNA damage</keyword>
<evidence type="ECO:0000256" key="6">
    <source>
        <dbReference type="ARBA" id="ARBA00022801"/>
    </source>
</evidence>
<dbReference type="SUPFAM" id="SSF56219">
    <property type="entry name" value="DNase I-like"/>
    <property type="match status" value="1"/>
</dbReference>
<dbReference type="Proteomes" id="UP000031586">
    <property type="component" value="Unassembled WGS sequence"/>
</dbReference>
<evidence type="ECO:0000256" key="8">
    <source>
        <dbReference type="ARBA" id="ARBA00023204"/>
    </source>
</evidence>
<evidence type="ECO:0000313" key="12">
    <source>
        <dbReference type="Proteomes" id="UP000031586"/>
    </source>
</evidence>
<gene>
    <name evidence="11" type="ORF">H735_03325</name>
</gene>
<keyword evidence="4" id="KW-0479">Metal-binding</keyword>
<dbReference type="AlphaFoldDB" id="A0A0C1VWD6"/>
<keyword evidence="9" id="KW-0732">Signal</keyword>
<protein>
    <submittedName>
        <fullName evidence="11">Hydrolase</fullName>
    </submittedName>
</protein>
<evidence type="ECO:0000313" key="11">
    <source>
        <dbReference type="EMBL" id="KIF54433.1"/>
    </source>
</evidence>
<accession>A0A0C1VWD6</accession>
<dbReference type="PANTHER" id="PTHR15822">
    <property type="entry name" value="TRAF AND TNF RECEPTOR-ASSOCIATED PROTEIN"/>
    <property type="match status" value="1"/>
</dbReference>
<dbReference type="InterPro" id="IPR005135">
    <property type="entry name" value="Endo/exonuclease/phosphatase"/>
</dbReference>
<evidence type="ECO:0000256" key="1">
    <source>
        <dbReference type="ARBA" id="ARBA00001936"/>
    </source>
</evidence>
<dbReference type="EMBL" id="JPRD01000007">
    <property type="protein sequence ID" value="KIF54433.1"/>
    <property type="molecule type" value="Genomic_DNA"/>
</dbReference>
<evidence type="ECO:0000256" key="5">
    <source>
        <dbReference type="ARBA" id="ARBA00022763"/>
    </source>
</evidence>
<evidence type="ECO:0000259" key="10">
    <source>
        <dbReference type="Pfam" id="PF03372"/>
    </source>
</evidence>
<evidence type="ECO:0000256" key="3">
    <source>
        <dbReference type="ARBA" id="ARBA00022722"/>
    </source>
</evidence>
<dbReference type="PATRIC" id="fig|1229493.5.peg.5378"/>
<organism evidence="11 12">
    <name type="scientific">Vibrio owensii CAIM 1854 = LMG 25443</name>
    <dbReference type="NCBI Taxonomy" id="1229493"/>
    <lineage>
        <taxon>Bacteria</taxon>
        <taxon>Pseudomonadati</taxon>
        <taxon>Pseudomonadota</taxon>
        <taxon>Gammaproteobacteria</taxon>
        <taxon>Vibrionales</taxon>
        <taxon>Vibrionaceae</taxon>
        <taxon>Vibrio</taxon>
    </lineage>
</organism>
<keyword evidence="7" id="KW-0460">Magnesium</keyword>
<comment type="cofactor">
    <cofactor evidence="1">
        <name>Mn(2+)</name>
        <dbReference type="ChEBI" id="CHEBI:29035"/>
    </cofactor>
</comment>
<evidence type="ECO:0000256" key="9">
    <source>
        <dbReference type="SAM" id="SignalP"/>
    </source>
</evidence>
<dbReference type="InterPro" id="IPR051547">
    <property type="entry name" value="TDP2-like"/>
</dbReference>
<feature type="signal peptide" evidence="9">
    <location>
        <begin position="1"/>
        <end position="18"/>
    </location>
</feature>